<feature type="compositionally biased region" description="Basic and acidic residues" evidence="1">
    <location>
        <begin position="26"/>
        <end position="52"/>
    </location>
</feature>
<feature type="compositionally biased region" description="Basic residues" evidence="1">
    <location>
        <begin position="122"/>
        <end position="134"/>
    </location>
</feature>
<dbReference type="EMBL" id="HBHT01034184">
    <property type="protein sequence ID" value="CAD9986946.1"/>
    <property type="molecule type" value="Transcribed_RNA"/>
</dbReference>
<feature type="region of interest" description="Disordered" evidence="1">
    <location>
        <begin position="26"/>
        <end position="72"/>
    </location>
</feature>
<accession>A0A7S2YNQ5</accession>
<feature type="region of interest" description="Disordered" evidence="1">
    <location>
        <begin position="118"/>
        <end position="150"/>
    </location>
</feature>
<evidence type="ECO:0000256" key="1">
    <source>
        <dbReference type="SAM" id="MobiDB-lite"/>
    </source>
</evidence>
<proteinExistence type="predicted"/>
<evidence type="ECO:0000313" key="2">
    <source>
        <dbReference type="EMBL" id="CAD9986946.1"/>
    </source>
</evidence>
<dbReference type="AlphaFoldDB" id="A0A7S2YNQ5"/>
<name>A0A7S2YNQ5_9STRA</name>
<gene>
    <name evidence="2" type="ORF">APAL1065_LOCUS22988</name>
</gene>
<sequence>MLRLGANVTRHVAQAQGNAAMTVQRMEEALDRQESHHDSDNDRDSNERELHSETLLQSTSLTDAARRPRLPQAVDQAYEHAKRQLDSYNQLGGEDDSHCPLGRLAKKAKLQVGDFQNGLRMPAHRGSGRRRRGQLRPSTASGGAFLSFGR</sequence>
<reference evidence="2" key="1">
    <citation type="submission" date="2021-01" db="EMBL/GenBank/DDBJ databases">
        <authorList>
            <person name="Corre E."/>
            <person name="Pelletier E."/>
            <person name="Niang G."/>
            <person name="Scheremetjew M."/>
            <person name="Finn R."/>
            <person name="Kale V."/>
            <person name="Holt S."/>
            <person name="Cochrane G."/>
            <person name="Meng A."/>
            <person name="Brown T."/>
            <person name="Cohen L."/>
        </authorList>
    </citation>
    <scope>NUCLEOTIDE SEQUENCE</scope>
    <source>
        <strain evidence="2">CCMP125</strain>
    </source>
</reference>
<protein>
    <submittedName>
        <fullName evidence="2">Uncharacterized protein</fullName>
    </submittedName>
</protein>
<organism evidence="2">
    <name type="scientific">Entomoneis paludosa</name>
    <dbReference type="NCBI Taxonomy" id="265537"/>
    <lineage>
        <taxon>Eukaryota</taxon>
        <taxon>Sar</taxon>
        <taxon>Stramenopiles</taxon>
        <taxon>Ochrophyta</taxon>
        <taxon>Bacillariophyta</taxon>
        <taxon>Bacillariophyceae</taxon>
        <taxon>Bacillariophycidae</taxon>
        <taxon>Entomoneidaceae</taxon>
        <taxon>Entomoneis</taxon>
    </lineage>
</organism>